<sequence length="98" mass="10869">MGTLENVGITCGEDNLDADCRSLPYATELLMSSTSRLLSYDNPRYRKRGARVTSGSWSSRQHKPKQVPESCPTAGCYPMTEAIEAFSKSLLQAHHQYA</sequence>
<feature type="region of interest" description="Disordered" evidence="1">
    <location>
        <begin position="50"/>
        <end position="70"/>
    </location>
</feature>
<protein>
    <submittedName>
        <fullName evidence="2">Uncharacterized protein</fullName>
    </submittedName>
</protein>
<reference evidence="3" key="1">
    <citation type="journal article" date="2011" name="PLoS Genet.">
        <title>Genomic analysis of the necrotrophic fungal pathogens Sclerotinia sclerotiorum and Botrytis cinerea.</title>
        <authorList>
            <person name="Amselem J."/>
            <person name="Cuomo C.A."/>
            <person name="van Kan J.A."/>
            <person name="Viaud M."/>
            <person name="Benito E.P."/>
            <person name="Couloux A."/>
            <person name="Coutinho P.M."/>
            <person name="de Vries R.P."/>
            <person name="Dyer P.S."/>
            <person name="Fillinger S."/>
            <person name="Fournier E."/>
            <person name="Gout L."/>
            <person name="Hahn M."/>
            <person name="Kohn L."/>
            <person name="Lapalu N."/>
            <person name="Plummer K.M."/>
            <person name="Pradier J.M."/>
            <person name="Quevillon E."/>
            <person name="Sharon A."/>
            <person name="Simon A."/>
            <person name="ten Have A."/>
            <person name="Tudzynski B."/>
            <person name="Tudzynski P."/>
            <person name="Wincker P."/>
            <person name="Andrew M."/>
            <person name="Anthouard V."/>
            <person name="Beever R.E."/>
            <person name="Beffa R."/>
            <person name="Benoit I."/>
            <person name="Bouzid O."/>
            <person name="Brault B."/>
            <person name="Chen Z."/>
            <person name="Choquer M."/>
            <person name="Collemare J."/>
            <person name="Cotton P."/>
            <person name="Danchin E.G."/>
            <person name="Da Silva C."/>
            <person name="Gautier A."/>
            <person name="Giraud C."/>
            <person name="Giraud T."/>
            <person name="Gonzalez C."/>
            <person name="Grossetete S."/>
            <person name="Guldener U."/>
            <person name="Henrissat B."/>
            <person name="Howlett B.J."/>
            <person name="Kodira C."/>
            <person name="Kretschmer M."/>
            <person name="Lappartient A."/>
            <person name="Leroch M."/>
            <person name="Levis C."/>
            <person name="Mauceli E."/>
            <person name="Neuveglise C."/>
            <person name="Oeser B."/>
            <person name="Pearson M."/>
            <person name="Poulain J."/>
            <person name="Poussereau N."/>
            <person name="Quesneville H."/>
            <person name="Rascle C."/>
            <person name="Schumacher J."/>
            <person name="Segurens B."/>
            <person name="Sexton A."/>
            <person name="Silva E."/>
            <person name="Sirven C."/>
            <person name="Soanes D.M."/>
            <person name="Talbot N.J."/>
            <person name="Templeton M."/>
            <person name="Yandava C."/>
            <person name="Yarden O."/>
            <person name="Zeng Q."/>
            <person name="Rollins J.A."/>
            <person name="Lebrun M.H."/>
            <person name="Dickman M."/>
        </authorList>
    </citation>
    <scope>NUCLEOTIDE SEQUENCE [LARGE SCALE GENOMIC DNA]</scope>
    <source>
        <strain evidence="3">T4</strain>
    </source>
</reference>
<dbReference type="Proteomes" id="UP000008177">
    <property type="component" value="Unplaced contigs"/>
</dbReference>
<evidence type="ECO:0000313" key="2">
    <source>
        <dbReference type="EMBL" id="CCD43538.1"/>
    </source>
</evidence>
<dbReference type="AlphaFoldDB" id="G2XSA1"/>
<name>G2XSA1_BOTF4</name>
<gene>
    <name evidence="2" type="ORF">BofuT4_uP012140.1</name>
</gene>
<proteinExistence type="predicted"/>
<dbReference type="InParanoid" id="G2XSA1"/>
<dbReference type="HOGENOM" id="CLU_2333379_0_0_1"/>
<accession>G2XSA1</accession>
<dbReference type="EMBL" id="FQ790260">
    <property type="protein sequence ID" value="CCD43538.1"/>
    <property type="molecule type" value="Genomic_DNA"/>
</dbReference>
<organism evidence="2 3">
    <name type="scientific">Botryotinia fuckeliana (strain T4)</name>
    <name type="common">Noble rot fungus</name>
    <name type="synonym">Botrytis cinerea</name>
    <dbReference type="NCBI Taxonomy" id="999810"/>
    <lineage>
        <taxon>Eukaryota</taxon>
        <taxon>Fungi</taxon>
        <taxon>Dikarya</taxon>
        <taxon>Ascomycota</taxon>
        <taxon>Pezizomycotina</taxon>
        <taxon>Leotiomycetes</taxon>
        <taxon>Helotiales</taxon>
        <taxon>Sclerotiniaceae</taxon>
        <taxon>Botrytis</taxon>
    </lineage>
</organism>
<evidence type="ECO:0000256" key="1">
    <source>
        <dbReference type="SAM" id="MobiDB-lite"/>
    </source>
</evidence>
<evidence type="ECO:0000313" key="3">
    <source>
        <dbReference type="Proteomes" id="UP000008177"/>
    </source>
</evidence>